<keyword evidence="1" id="KW-0472">Membrane</keyword>
<gene>
    <name evidence="2" type="ORF">L3V18_04480</name>
</gene>
<feature type="transmembrane region" description="Helical" evidence="1">
    <location>
        <begin position="48"/>
        <end position="69"/>
    </location>
</feature>
<dbReference type="RefSeq" id="WP_237053390.1">
    <property type="nucleotide sequence ID" value="NZ_JAKJPO010000001.1"/>
</dbReference>
<protein>
    <submittedName>
        <fullName evidence="2">Uncharacterized protein</fullName>
    </submittedName>
</protein>
<dbReference type="Proteomes" id="UP001430796">
    <property type="component" value="Unassembled WGS sequence"/>
</dbReference>
<reference evidence="2" key="1">
    <citation type="submission" date="2022-01" db="EMBL/GenBank/DDBJ databases">
        <title>Lysobacter chinensis sp. nov., a bacterium isolated from cow dung compost.</title>
        <authorList>
            <person name="Liu Y."/>
        </authorList>
    </citation>
    <scope>NUCLEOTIDE SEQUENCE</scope>
    <source>
        <strain evidence="2">TLK-CK17</strain>
    </source>
</reference>
<feature type="transmembrane region" description="Helical" evidence="1">
    <location>
        <begin position="81"/>
        <end position="100"/>
    </location>
</feature>
<accession>A0ABS9HSC1</accession>
<proteinExistence type="predicted"/>
<keyword evidence="1" id="KW-1133">Transmembrane helix</keyword>
<evidence type="ECO:0000256" key="1">
    <source>
        <dbReference type="SAM" id="Phobius"/>
    </source>
</evidence>
<organism evidence="2 3">
    <name type="scientific">Marilutibacter chinensis</name>
    <dbReference type="NCBI Taxonomy" id="2912247"/>
    <lineage>
        <taxon>Bacteria</taxon>
        <taxon>Pseudomonadati</taxon>
        <taxon>Pseudomonadota</taxon>
        <taxon>Gammaproteobacteria</taxon>
        <taxon>Lysobacterales</taxon>
        <taxon>Lysobacteraceae</taxon>
        <taxon>Marilutibacter</taxon>
    </lineage>
</organism>
<name>A0ABS9HSC1_9GAMM</name>
<reference evidence="2" key="2">
    <citation type="submission" date="2022-01" db="EMBL/GenBank/DDBJ databases">
        <authorList>
            <person name="Zhou L.Y."/>
        </authorList>
    </citation>
    <scope>NUCLEOTIDE SEQUENCE</scope>
    <source>
        <strain evidence="2">TLK-CK17</strain>
    </source>
</reference>
<keyword evidence="1" id="KW-0812">Transmembrane</keyword>
<keyword evidence="3" id="KW-1185">Reference proteome</keyword>
<evidence type="ECO:0000313" key="2">
    <source>
        <dbReference type="EMBL" id="MCF7221045.1"/>
    </source>
</evidence>
<dbReference type="EMBL" id="JAKJPO010000001">
    <property type="protein sequence ID" value="MCF7221045.1"/>
    <property type="molecule type" value="Genomic_DNA"/>
</dbReference>
<comment type="caution">
    <text evidence="2">The sequence shown here is derived from an EMBL/GenBank/DDBJ whole genome shotgun (WGS) entry which is preliminary data.</text>
</comment>
<sequence length="115" mass="12838">MMGISIFDGLLIVLYLWLPFWVGGDLAKIILCLRGFASRESDNWRHHVSLSLSTVSLMAGLMLMVGIWSKAIHIALENQSSLYLFYAAVLVLVQITLMVMTHMDKTKKAADTVVP</sequence>
<feature type="transmembrane region" description="Helical" evidence="1">
    <location>
        <begin position="12"/>
        <end position="36"/>
    </location>
</feature>
<evidence type="ECO:0000313" key="3">
    <source>
        <dbReference type="Proteomes" id="UP001430796"/>
    </source>
</evidence>